<dbReference type="PROSITE" id="PS50949">
    <property type="entry name" value="HTH_GNTR"/>
    <property type="match status" value="1"/>
</dbReference>
<dbReference type="Pfam" id="PF00155">
    <property type="entry name" value="Aminotran_1_2"/>
    <property type="match status" value="1"/>
</dbReference>
<dbReference type="Gene3D" id="3.40.640.10">
    <property type="entry name" value="Type I PLP-dependent aspartate aminotransferase-like (Major domain)"/>
    <property type="match status" value="1"/>
</dbReference>
<evidence type="ECO:0000256" key="5">
    <source>
        <dbReference type="ARBA" id="ARBA00023163"/>
    </source>
</evidence>
<keyword evidence="7" id="KW-0808">Transferase</keyword>
<comment type="similarity">
    <text evidence="1">In the C-terminal section; belongs to the class-I pyridoxal-phosphate-dependent aminotransferase family.</text>
</comment>
<organism evidence="7 8">
    <name type="scientific">Pseudomonas fluorescens</name>
    <dbReference type="NCBI Taxonomy" id="294"/>
    <lineage>
        <taxon>Bacteria</taxon>
        <taxon>Pseudomonadati</taxon>
        <taxon>Pseudomonadota</taxon>
        <taxon>Gammaproteobacteria</taxon>
        <taxon>Pseudomonadales</taxon>
        <taxon>Pseudomonadaceae</taxon>
        <taxon>Pseudomonas</taxon>
    </lineage>
</organism>
<dbReference type="InterPro" id="IPR036388">
    <property type="entry name" value="WH-like_DNA-bd_sf"/>
</dbReference>
<dbReference type="InterPro" id="IPR015422">
    <property type="entry name" value="PyrdxlP-dep_Trfase_small"/>
</dbReference>
<accession>A0A5E7GT48</accession>
<evidence type="ECO:0000259" key="6">
    <source>
        <dbReference type="PROSITE" id="PS50949"/>
    </source>
</evidence>
<dbReference type="SMART" id="SM00345">
    <property type="entry name" value="HTH_GNTR"/>
    <property type="match status" value="1"/>
</dbReference>
<protein>
    <submittedName>
        <fullName evidence="7">Histidinol-phosphate aminotransferase</fullName>
        <ecNumber evidence="7">2.6.1.9</ecNumber>
    </submittedName>
</protein>
<dbReference type="Gene3D" id="3.90.1150.10">
    <property type="entry name" value="Aspartate Aminotransferase, domain 1"/>
    <property type="match status" value="1"/>
</dbReference>
<dbReference type="Pfam" id="PF00392">
    <property type="entry name" value="GntR"/>
    <property type="match status" value="1"/>
</dbReference>
<dbReference type="GO" id="GO:0003700">
    <property type="term" value="F:DNA-binding transcription factor activity"/>
    <property type="evidence" value="ECO:0007669"/>
    <property type="project" value="InterPro"/>
</dbReference>
<gene>
    <name evidence="7" type="primary">hisC_1</name>
    <name evidence="7" type="ORF">PS880_00349</name>
</gene>
<dbReference type="EC" id="2.6.1.9" evidence="7"/>
<dbReference type="OrthoDB" id="9804020at2"/>
<dbReference type="CDD" id="cd07377">
    <property type="entry name" value="WHTH_GntR"/>
    <property type="match status" value="1"/>
</dbReference>
<keyword evidence="5" id="KW-0804">Transcription</keyword>
<evidence type="ECO:0000256" key="3">
    <source>
        <dbReference type="ARBA" id="ARBA00023015"/>
    </source>
</evidence>
<dbReference type="InterPro" id="IPR051446">
    <property type="entry name" value="HTH_trans_reg/aminotransferase"/>
</dbReference>
<dbReference type="InterPro" id="IPR004839">
    <property type="entry name" value="Aminotransferase_I/II_large"/>
</dbReference>
<dbReference type="InterPro" id="IPR015424">
    <property type="entry name" value="PyrdxlP-dep_Trfase"/>
</dbReference>
<name>A0A5E7GT48_PSEFL</name>
<dbReference type="PANTHER" id="PTHR46577">
    <property type="entry name" value="HTH-TYPE TRANSCRIPTIONAL REGULATORY PROTEIN GABR"/>
    <property type="match status" value="1"/>
</dbReference>
<evidence type="ECO:0000313" key="8">
    <source>
        <dbReference type="Proteomes" id="UP000375525"/>
    </source>
</evidence>
<dbReference type="AlphaFoldDB" id="A0A5E7GT48"/>
<dbReference type="GO" id="GO:0030170">
    <property type="term" value="F:pyridoxal phosphate binding"/>
    <property type="evidence" value="ECO:0007669"/>
    <property type="project" value="InterPro"/>
</dbReference>
<dbReference type="SUPFAM" id="SSF46785">
    <property type="entry name" value="Winged helix' DNA-binding domain"/>
    <property type="match status" value="1"/>
</dbReference>
<evidence type="ECO:0000256" key="2">
    <source>
        <dbReference type="ARBA" id="ARBA00022898"/>
    </source>
</evidence>
<dbReference type="Gene3D" id="1.10.10.10">
    <property type="entry name" value="Winged helix-like DNA-binding domain superfamily/Winged helix DNA-binding domain"/>
    <property type="match status" value="1"/>
</dbReference>
<evidence type="ECO:0000256" key="1">
    <source>
        <dbReference type="ARBA" id="ARBA00005384"/>
    </source>
</evidence>
<dbReference type="PANTHER" id="PTHR46577:SF1">
    <property type="entry name" value="HTH-TYPE TRANSCRIPTIONAL REGULATORY PROTEIN GABR"/>
    <property type="match status" value="1"/>
</dbReference>
<evidence type="ECO:0000256" key="4">
    <source>
        <dbReference type="ARBA" id="ARBA00023125"/>
    </source>
</evidence>
<keyword evidence="4" id="KW-0238">DNA-binding</keyword>
<reference evidence="7 8" key="1">
    <citation type="submission" date="2019-09" db="EMBL/GenBank/DDBJ databases">
        <authorList>
            <person name="Chandra G."/>
            <person name="Truman W A."/>
        </authorList>
    </citation>
    <scope>NUCLEOTIDE SEQUENCE [LARGE SCALE GENOMIC DNA]</scope>
    <source>
        <strain evidence="7">PS880</strain>
    </source>
</reference>
<keyword evidence="2" id="KW-0663">Pyridoxal phosphate</keyword>
<evidence type="ECO:0000313" key="7">
    <source>
        <dbReference type="EMBL" id="VVO51883.1"/>
    </source>
</evidence>
<dbReference type="InterPro" id="IPR000524">
    <property type="entry name" value="Tscrpt_reg_HTH_GntR"/>
</dbReference>
<sequence>MESWKAALGAARIGESKYKTLVQTIISDIENGKFVNNQRLPSQRQVANALGISVQTVNNAYEVLERQGLVRCEVGRGSFVMRSTHQQITNEILEAAERSLVDLSIARPLQTQVHDQIWRDTCTELSTEDEQPWMSSLQPCAGFEVHREAAMEWINGLGMQVERENLLITNGTSQSIFLALASVAGPDDVVLCEGLTSHIVAGNAQVLGFTLKGLPTDSDGIDPDYFEDICSNERITALVCMPNLNNPTTRLMPDARRREIAAIARRFGVHIIEDDVYGPLLEEQHARPISYYAPELSFYCTSMTKSVMAGLRIGCLVMPGRLTQRTESILRVSTWMAAPLMAEIATRWIRDGRANALVRLQRKLLGERQAMVKEYLEEHLLGHHPQALSAWVNIPPQWEVDSMVRALRGRHIAVTPPDPFLVRGISRPRAVRLCVGAKCSNQVFRKALSDIRELFGQSPEP</sequence>
<dbReference type="GO" id="GO:0003677">
    <property type="term" value="F:DNA binding"/>
    <property type="evidence" value="ECO:0007669"/>
    <property type="project" value="UniProtKB-KW"/>
</dbReference>
<dbReference type="EMBL" id="CABVIH010000001">
    <property type="protein sequence ID" value="VVO51883.1"/>
    <property type="molecule type" value="Genomic_DNA"/>
</dbReference>
<dbReference type="InterPro" id="IPR015421">
    <property type="entry name" value="PyrdxlP-dep_Trfase_major"/>
</dbReference>
<dbReference type="SUPFAM" id="SSF53383">
    <property type="entry name" value="PLP-dependent transferases"/>
    <property type="match status" value="1"/>
</dbReference>
<dbReference type="CDD" id="cd00609">
    <property type="entry name" value="AAT_like"/>
    <property type="match status" value="1"/>
</dbReference>
<dbReference type="Proteomes" id="UP000375525">
    <property type="component" value="Unassembled WGS sequence"/>
</dbReference>
<proteinExistence type="inferred from homology"/>
<dbReference type="InterPro" id="IPR036390">
    <property type="entry name" value="WH_DNA-bd_sf"/>
</dbReference>
<keyword evidence="3" id="KW-0805">Transcription regulation</keyword>
<dbReference type="GO" id="GO:0004400">
    <property type="term" value="F:histidinol-phosphate transaminase activity"/>
    <property type="evidence" value="ECO:0007669"/>
    <property type="project" value="UniProtKB-EC"/>
</dbReference>
<feature type="domain" description="HTH gntR-type" evidence="6">
    <location>
        <begin position="15"/>
        <end position="83"/>
    </location>
</feature>
<keyword evidence="7" id="KW-0032">Aminotransferase</keyword>